<reference evidence="4 5" key="1">
    <citation type="submission" date="2020-07" db="EMBL/GenBank/DDBJ databases">
        <title>Comparative genomics of pyrophilous fungi reveals a link between fire events and developmental genes.</title>
        <authorList>
            <consortium name="DOE Joint Genome Institute"/>
            <person name="Steindorff A.S."/>
            <person name="Carver A."/>
            <person name="Calhoun S."/>
            <person name="Stillman K."/>
            <person name="Liu H."/>
            <person name="Lipzen A."/>
            <person name="Pangilinan J."/>
            <person name="Labutti K."/>
            <person name="Bruns T.D."/>
            <person name="Grigoriev I.V."/>
        </authorList>
    </citation>
    <scope>NUCLEOTIDE SEQUENCE [LARGE SCALE GENOMIC DNA]</scope>
    <source>
        <strain evidence="4 5">CBS 144469</strain>
    </source>
</reference>
<comment type="caution">
    <text evidence="4">The sequence shown here is derived from an EMBL/GenBank/DDBJ whole genome shotgun (WGS) entry which is preliminary data.</text>
</comment>
<dbReference type="GO" id="GO:0034511">
    <property type="term" value="F:U3 snoRNA binding"/>
    <property type="evidence" value="ECO:0007669"/>
    <property type="project" value="InterPro"/>
</dbReference>
<proteinExistence type="predicted"/>
<feature type="domain" description="UTP25 NTP hydrolase-like" evidence="3">
    <location>
        <begin position="244"/>
        <end position="302"/>
    </location>
</feature>
<feature type="region of interest" description="Disordered" evidence="1">
    <location>
        <begin position="400"/>
        <end position="422"/>
    </location>
</feature>
<dbReference type="InterPro" id="IPR010678">
    <property type="entry name" value="UTP25"/>
</dbReference>
<keyword evidence="2" id="KW-1133">Transmembrane helix</keyword>
<sequence length="422" mass="47758">MLIFYKDEQKRKESSAAAPMSRRLVLRQPRLSQGGYSQESGFGSIGGSEEVFRNDLLGTWITGLQCLVLLGLRRWDMEPDCSLCAVLHQAQHEELAYLCLSEPIAHHRVMRLILLPFRNSALDWLHAITSHSPSPSYQIENQACFLSEYDLPAGAVNKLTFAEPGTYPLDHVETFKGNLDDNFRIGVKRQGRAFGLNIPHTQARHLWEQSQCTAPMLSLGYRLTTSNNGCSHNAEPGPRQLRLHLNKLPKESHDTDFSRIKPWYLDGLCFPVPLLVHPSIVIRDPEMHSLFNSSLKNVTGKVKIDKQWSPIIPMESSQTSSTLTAALSSLQNKSEKRFHHFMAQILPSILKISRACVFMGEKSFLLVSECFHFYRWYICIGIYCPFLLLALAHPLPFTSPSKVDCPRSSSELSKPEPNLNRT</sequence>
<keyword evidence="2" id="KW-0812">Transmembrane</keyword>
<organism evidence="4 5">
    <name type="scientific">Ephemerocybe angulata</name>
    <dbReference type="NCBI Taxonomy" id="980116"/>
    <lineage>
        <taxon>Eukaryota</taxon>
        <taxon>Fungi</taxon>
        <taxon>Dikarya</taxon>
        <taxon>Basidiomycota</taxon>
        <taxon>Agaricomycotina</taxon>
        <taxon>Agaricomycetes</taxon>
        <taxon>Agaricomycetidae</taxon>
        <taxon>Agaricales</taxon>
        <taxon>Agaricineae</taxon>
        <taxon>Psathyrellaceae</taxon>
        <taxon>Ephemerocybe</taxon>
    </lineage>
</organism>
<dbReference type="PANTHER" id="PTHR12933:SF0">
    <property type="entry name" value="U3 SMALL NUCLEOLAR RNA-ASSOCIATED PROTEIN 25 HOMOLOG"/>
    <property type="match status" value="1"/>
</dbReference>
<dbReference type="GO" id="GO:0032040">
    <property type="term" value="C:small-subunit processome"/>
    <property type="evidence" value="ECO:0007669"/>
    <property type="project" value="TreeGrafter"/>
</dbReference>
<dbReference type="Proteomes" id="UP000521943">
    <property type="component" value="Unassembled WGS sequence"/>
</dbReference>
<dbReference type="EMBL" id="JACGCI010000179">
    <property type="protein sequence ID" value="KAF6742616.1"/>
    <property type="molecule type" value="Genomic_DNA"/>
</dbReference>
<feature type="domain" description="UTP25 NTP hydrolase-like" evidence="3">
    <location>
        <begin position="108"/>
        <end position="192"/>
    </location>
</feature>
<dbReference type="GO" id="GO:0000462">
    <property type="term" value="P:maturation of SSU-rRNA from tricistronic rRNA transcript (SSU-rRNA, 5.8S rRNA, LSU-rRNA)"/>
    <property type="evidence" value="ECO:0007669"/>
    <property type="project" value="TreeGrafter"/>
</dbReference>
<dbReference type="GO" id="GO:0019843">
    <property type="term" value="F:rRNA binding"/>
    <property type="evidence" value="ECO:0007669"/>
    <property type="project" value="TreeGrafter"/>
</dbReference>
<dbReference type="OrthoDB" id="10264378at2759"/>
<evidence type="ECO:0000256" key="2">
    <source>
        <dbReference type="SAM" id="Phobius"/>
    </source>
</evidence>
<dbReference type="Pfam" id="PF22916">
    <property type="entry name" value="UTP25_NTPase-like"/>
    <property type="match status" value="2"/>
</dbReference>
<evidence type="ECO:0000259" key="3">
    <source>
        <dbReference type="Pfam" id="PF22916"/>
    </source>
</evidence>
<accession>A0A8H6HAH3</accession>
<gene>
    <name evidence="4" type="ORF">DFP72DRAFT_860326</name>
</gene>
<name>A0A8H6HAH3_9AGAR</name>
<protein>
    <recommendedName>
        <fullName evidence="3">UTP25 NTP hydrolase-like domain-containing protein</fullName>
    </recommendedName>
</protein>
<evidence type="ECO:0000256" key="1">
    <source>
        <dbReference type="SAM" id="MobiDB-lite"/>
    </source>
</evidence>
<dbReference type="InterPro" id="IPR053940">
    <property type="entry name" value="UTP25_NTPase-like"/>
</dbReference>
<keyword evidence="2" id="KW-0472">Membrane</keyword>
<evidence type="ECO:0000313" key="5">
    <source>
        <dbReference type="Proteomes" id="UP000521943"/>
    </source>
</evidence>
<evidence type="ECO:0000313" key="4">
    <source>
        <dbReference type="EMBL" id="KAF6742616.1"/>
    </source>
</evidence>
<feature type="transmembrane region" description="Helical" evidence="2">
    <location>
        <begin position="373"/>
        <end position="392"/>
    </location>
</feature>
<dbReference type="AlphaFoldDB" id="A0A8H6HAH3"/>
<keyword evidence="5" id="KW-1185">Reference proteome</keyword>
<dbReference type="PANTHER" id="PTHR12933">
    <property type="entry name" value="ORF PROTEIN-RELATED"/>
    <property type="match status" value="1"/>
</dbReference>